<evidence type="ECO:0000313" key="3">
    <source>
        <dbReference type="Proteomes" id="UP001460270"/>
    </source>
</evidence>
<comment type="caution">
    <text evidence="2">The sequence shown here is derived from an EMBL/GenBank/DDBJ whole genome shotgun (WGS) entry which is preliminary data.</text>
</comment>
<dbReference type="Proteomes" id="UP001460270">
    <property type="component" value="Unassembled WGS sequence"/>
</dbReference>
<evidence type="ECO:0000256" key="1">
    <source>
        <dbReference type="SAM" id="MobiDB-lite"/>
    </source>
</evidence>
<accession>A0AAW0PGN7</accession>
<feature type="region of interest" description="Disordered" evidence="1">
    <location>
        <begin position="89"/>
        <end position="108"/>
    </location>
</feature>
<evidence type="ECO:0000313" key="2">
    <source>
        <dbReference type="EMBL" id="KAK7916636.1"/>
    </source>
</evidence>
<proteinExistence type="predicted"/>
<name>A0AAW0PGN7_9GOBI</name>
<dbReference type="EMBL" id="JBBPFD010000008">
    <property type="protein sequence ID" value="KAK7916636.1"/>
    <property type="molecule type" value="Genomic_DNA"/>
</dbReference>
<organism evidence="2 3">
    <name type="scientific">Mugilogobius chulae</name>
    <name type="common">yellowstripe goby</name>
    <dbReference type="NCBI Taxonomy" id="88201"/>
    <lineage>
        <taxon>Eukaryota</taxon>
        <taxon>Metazoa</taxon>
        <taxon>Chordata</taxon>
        <taxon>Craniata</taxon>
        <taxon>Vertebrata</taxon>
        <taxon>Euteleostomi</taxon>
        <taxon>Actinopterygii</taxon>
        <taxon>Neopterygii</taxon>
        <taxon>Teleostei</taxon>
        <taxon>Neoteleostei</taxon>
        <taxon>Acanthomorphata</taxon>
        <taxon>Gobiaria</taxon>
        <taxon>Gobiiformes</taxon>
        <taxon>Gobioidei</taxon>
        <taxon>Gobiidae</taxon>
        <taxon>Gobionellinae</taxon>
        <taxon>Mugilogobius</taxon>
    </lineage>
</organism>
<gene>
    <name evidence="2" type="ORF">WMY93_012397</name>
</gene>
<dbReference type="AlphaFoldDB" id="A0AAW0PGN7"/>
<protein>
    <submittedName>
        <fullName evidence="2">Uncharacterized protein</fullName>
    </submittedName>
</protein>
<reference evidence="3" key="1">
    <citation type="submission" date="2024-04" db="EMBL/GenBank/DDBJ databases">
        <title>Salinicola lusitanus LLJ914,a marine bacterium isolated from the Okinawa Trough.</title>
        <authorList>
            <person name="Li J."/>
        </authorList>
    </citation>
    <scope>NUCLEOTIDE SEQUENCE [LARGE SCALE GENOMIC DNA]</scope>
</reference>
<sequence length="108" mass="11946">MALAVYVPFPEDDSNSTNHDLCLKLVVLPFHSPVLCCCEVGCRPMQYNSSAKVVTRSQCLPPAHCWRVLWPDISCTEAREAALASVTDDHSEEAGYEWKGSAESVRAF</sequence>
<keyword evidence="3" id="KW-1185">Reference proteome</keyword>